<keyword evidence="4" id="KW-1185">Reference proteome</keyword>
<evidence type="ECO:0000256" key="1">
    <source>
        <dbReference type="SAM" id="Phobius"/>
    </source>
</evidence>
<reference evidence="3" key="1">
    <citation type="submission" date="2022-12" db="EMBL/GenBank/DDBJ databases">
        <title>Reference genome sequencing for broad-spectrum identification of bacterial and archaeal isolates by mass spectrometry.</title>
        <authorList>
            <person name="Sekiguchi Y."/>
            <person name="Tourlousse D.M."/>
        </authorList>
    </citation>
    <scope>NUCLEOTIDE SEQUENCE</scope>
    <source>
        <strain evidence="3">10succ1</strain>
    </source>
</reference>
<feature type="transmembrane region" description="Helical" evidence="1">
    <location>
        <begin position="154"/>
        <end position="173"/>
    </location>
</feature>
<dbReference type="FunFam" id="3.30.70.270:FF:000001">
    <property type="entry name" value="Diguanylate cyclase domain protein"/>
    <property type="match status" value="1"/>
</dbReference>
<evidence type="ECO:0000313" key="3">
    <source>
        <dbReference type="EMBL" id="GLI57114.1"/>
    </source>
</evidence>
<dbReference type="NCBIfam" id="TIGR00254">
    <property type="entry name" value="GGDEF"/>
    <property type="match status" value="1"/>
</dbReference>
<dbReference type="GO" id="GO:0052621">
    <property type="term" value="F:diguanylate cyclase activity"/>
    <property type="evidence" value="ECO:0007669"/>
    <property type="project" value="TreeGrafter"/>
</dbReference>
<proteinExistence type="predicted"/>
<feature type="transmembrane region" description="Helical" evidence="1">
    <location>
        <begin position="67"/>
        <end position="91"/>
    </location>
</feature>
<dbReference type="Proteomes" id="UP001144471">
    <property type="component" value="Unassembled WGS sequence"/>
</dbReference>
<feature type="transmembrane region" description="Helical" evidence="1">
    <location>
        <begin position="193"/>
        <end position="217"/>
    </location>
</feature>
<dbReference type="InterPro" id="IPR000160">
    <property type="entry name" value="GGDEF_dom"/>
</dbReference>
<gene>
    <name evidence="3" type="ORF">PM10SUCC1_26280</name>
</gene>
<protein>
    <recommendedName>
        <fullName evidence="2">GGDEF domain-containing protein</fullName>
    </recommendedName>
</protein>
<dbReference type="InterPro" id="IPR050469">
    <property type="entry name" value="Diguanylate_Cyclase"/>
</dbReference>
<dbReference type="Gene3D" id="3.30.70.270">
    <property type="match status" value="1"/>
</dbReference>
<evidence type="ECO:0000259" key="2">
    <source>
        <dbReference type="PROSITE" id="PS50887"/>
    </source>
</evidence>
<dbReference type="EMBL" id="BSDY01000013">
    <property type="protein sequence ID" value="GLI57114.1"/>
    <property type="molecule type" value="Genomic_DNA"/>
</dbReference>
<name>A0A9W6GL53_9FUSO</name>
<dbReference type="AlphaFoldDB" id="A0A9W6GL53"/>
<keyword evidence="1" id="KW-0812">Transmembrane</keyword>
<dbReference type="PROSITE" id="PS50887">
    <property type="entry name" value="GGDEF"/>
    <property type="match status" value="1"/>
</dbReference>
<keyword evidence="1" id="KW-0472">Membrane</keyword>
<organism evidence="3 4">
    <name type="scientific">Propionigenium maris DSM 9537</name>
    <dbReference type="NCBI Taxonomy" id="1123000"/>
    <lineage>
        <taxon>Bacteria</taxon>
        <taxon>Fusobacteriati</taxon>
        <taxon>Fusobacteriota</taxon>
        <taxon>Fusobacteriia</taxon>
        <taxon>Fusobacteriales</taxon>
        <taxon>Fusobacteriaceae</taxon>
        <taxon>Propionigenium</taxon>
    </lineage>
</organism>
<evidence type="ECO:0000313" key="4">
    <source>
        <dbReference type="Proteomes" id="UP001144471"/>
    </source>
</evidence>
<feature type="transmembrane region" description="Helical" evidence="1">
    <location>
        <begin position="98"/>
        <end position="115"/>
    </location>
</feature>
<comment type="caution">
    <text evidence="3">The sequence shown here is derived from an EMBL/GenBank/DDBJ whole genome shotgun (WGS) entry which is preliminary data.</text>
</comment>
<dbReference type="PANTHER" id="PTHR45138">
    <property type="entry name" value="REGULATORY COMPONENTS OF SENSORY TRANSDUCTION SYSTEM"/>
    <property type="match status" value="1"/>
</dbReference>
<dbReference type="InterPro" id="IPR029787">
    <property type="entry name" value="Nucleotide_cyclase"/>
</dbReference>
<dbReference type="Pfam" id="PF00990">
    <property type="entry name" value="GGDEF"/>
    <property type="match status" value="1"/>
</dbReference>
<feature type="transmembrane region" description="Helical" evidence="1">
    <location>
        <begin position="41"/>
        <end position="61"/>
    </location>
</feature>
<dbReference type="PANTHER" id="PTHR45138:SF9">
    <property type="entry name" value="DIGUANYLATE CYCLASE DGCM-RELATED"/>
    <property type="match status" value="1"/>
</dbReference>
<feature type="domain" description="GGDEF" evidence="2">
    <location>
        <begin position="268"/>
        <end position="400"/>
    </location>
</feature>
<dbReference type="CDD" id="cd01949">
    <property type="entry name" value="GGDEF"/>
    <property type="match status" value="1"/>
</dbReference>
<dbReference type="SMART" id="SM00267">
    <property type="entry name" value="GGDEF"/>
    <property type="match status" value="1"/>
</dbReference>
<dbReference type="SUPFAM" id="SSF55073">
    <property type="entry name" value="Nucleotide cyclase"/>
    <property type="match status" value="1"/>
</dbReference>
<feature type="transmembrane region" description="Helical" evidence="1">
    <location>
        <begin position="121"/>
        <end position="142"/>
    </location>
</feature>
<keyword evidence="1" id="KW-1133">Transmembrane helix</keyword>
<dbReference type="InterPro" id="IPR043128">
    <property type="entry name" value="Rev_trsase/Diguanyl_cyclase"/>
</dbReference>
<dbReference type="RefSeq" id="WP_281836582.1">
    <property type="nucleotide sequence ID" value="NZ_BSDY01000013.1"/>
</dbReference>
<feature type="transmembrane region" description="Helical" evidence="1">
    <location>
        <begin position="6"/>
        <end position="29"/>
    </location>
</feature>
<sequence>MNYLHMNTLIINYIFISYITTLIILHLWFSYGRTFRGLKFFLGEFILHSAGLTLAAFWRGLPPTISVLLPNILMFSSILLLLLGMGCFLELNIQRRPYYIYTGVFTTTYLYYVFIAPDVRIRIVLFSAMTIPIFLHVAYLIFWGSPNKLRKHALGVGWLSLLFIAVNTLRILYALAQGRVEGYFSTPMMDGFFVLLSQGLTVLLAFLLEVMIISNLFSRADEAADEREGLLERTRLLATTDSLTGVWNRRRTEEILAGRVERLKNYGTPFSLLLADIDHFKRVNDTYGHQVGDRVLVDVTRITRENIRSSDSLGRWGGEEFLIILPKLTLTQALETAERLRRAVMEYEAEYLPEGERITMSIGVVEGCSSKDIEGLLTGVDELLYRAKDRGRNRVEFGLV</sequence>
<accession>A0A9W6GL53</accession>